<evidence type="ECO:0000259" key="2">
    <source>
        <dbReference type="SMART" id="SM01293"/>
    </source>
</evidence>
<dbReference type="RefSeq" id="XP_034014038.1">
    <property type="nucleotide sequence ID" value="XM_034153674.1"/>
</dbReference>
<protein>
    <recommendedName>
        <fullName evidence="5">Factor arrest protein 11</fullName>
    </recommendedName>
</protein>
<feature type="domain" description="Far11/STRP N-terminal" evidence="1">
    <location>
        <begin position="77"/>
        <end position="368"/>
    </location>
</feature>
<dbReference type="EMBL" id="SWFT01000036">
    <property type="protein sequence ID" value="KAA8906218.1"/>
    <property type="molecule type" value="Genomic_DNA"/>
</dbReference>
<accession>A0A642UVE9</accession>
<comment type="caution">
    <text evidence="3">The sequence shown here is derived from an EMBL/GenBank/DDBJ whole genome shotgun (WGS) entry which is preliminary data.</text>
</comment>
<dbReference type="OMA" id="KMTRAMR"/>
<dbReference type="AlphaFoldDB" id="A0A642UVE9"/>
<dbReference type="Pfam" id="PF11882">
    <property type="entry name" value="DUF3402"/>
    <property type="match status" value="1"/>
</dbReference>
<dbReference type="OrthoDB" id="18234at2759"/>
<dbReference type="Proteomes" id="UP000449547">
    <property type="component" value="Unassembled WGS sequence"/>
</dbReference>
<evidence type="ECO:0000313" key="4">
    <source>
        <dbReference type="Proteomes" id="UP000449547"/>
    </source>
</evidence>
<dbReference type="InterPro" id="IPR040185">
    <property type="entry name" value="Far11/STRP"/>
</dbReference>
<evidence type="ECO:0000259" key="1">
    <source>
        <dbReference type="SMART" id="SM01292"/>
    </source>
</evidence>
<feature type="domain" description="Far11/STRP C-terminal" evidence="2">
    <location>
        <begin position="487"/>
        <end position="914"/>
    </location>
</feature>
<dbReference type="Pfam" id="PF07923">
    <property type="entry name" value="N1221"/>
    <property type="match status" value="1"/>
</dbReference>
<dbReference type="GO" id="GO:0007010">
    <property type="term" value="P:cytoskeleton organization"/>
    <property type="evidence" value="ECO:0007669"/>
    <property type="project" value="TreeGrafter"/>
</dbReference>
<dbReference type="SMART" id="SM01293">
    <property type="entry name" value="DUF3402"/>
    <property type="match status" value="1"/>
</dbReference>
<evidence type="ECO:0008006" key="5">
    <source>
        <dbReference type="Google" id="ProtNLM"/>
    </source>
</evidence>
<dbReference type="VEuPathDB" id="FungiDB:DIURU_001160"/>
<dbReference type="SMART" id="SM01292">
    <property type="entry name" value="N1221"/>
    <property type="match status" value="1"/>
</dbReference>
<dbReference type="PANTHER" id="PTHR13239">
    <property type="entry name" value="PROTEIN REQUIRED FOR HYPHAL ANASTOMOSIS HAM-2"/>
    <property type="match status" value="1"/>
</dbReference>
<reference evidence="3 4" key="1">
    <citation type="submission" date="2019-07" db="EMBL/GenBank/DDBJ databases">
        <title>Genome assembly of two rare yeast pathogens: Diutina rugosa and Trichomonascus ciferrii.</title>
        <authorList>
            <person name="Mixao V."/>
            <person name="Saus E."/>
            <person name="Hansen A."/>
            <person name="Lass-Flor C."/>
            <person name="Gabaldon T."/>
        </authorList>
    </citation>
    <scope>NUCLEOTIDE SEQUENCE [LARGE SCALE GENOMIC DNA]</scope>
    <source>
        <strain evidence="3 4">CBS 613</strain>
    </source>
</reference>
<dbReference type="InterPro" id="IPR021819">
    <property type="entry name" value="Far11/STRP_C"/>
</dbReference>
<organism evidence="3 4">
    <name type="scientific">Diutina rugosa</name>
    <name type="common">Yeast</name>
    <name type="synonym">Candida rugosa</name>
    <dbReference type="NCBI Taxonomy" id="5481"/>
    <lineage>
        <taxon>Eukaryota</taxon>
        <taxon>Fungi</taxon>
        <taxon>Dikarya</taxon>
        <taxon>Ascomycota</taxon>
        <taxon>Saccharomycotina</taxon>
        <taxon>Pichiomycetes</taxon>
        <taxon>Debaryomycetaceae</taxon>
        <taxon>Diutina</taxon>
    </lineage>
</organism>
<dbReference type="GeneID" id="54779813"/>
<proteinExistence type="predicted"/>
<name>A0A642UVE9_DIURU</name>
<dbReference type="InterPro" id="IPR012486">
    <property type="entry name" value="Far11/STRP_N"/>
</dbReference>
<sequence>MDTNVIDRLEDQLIDHPDEATRHELAGDTLDSTFQSKLKAMAEQIERQDPVDDDGTPHANPDDSVMSDMNYQFLITRSHLNYQYSEFDDLATEVKEWFSFSDFKEIGGLEDLAHHFNRELDEHIDEHGDLSAYEKLLQSCMDDIADRNLADDSYMVTMPLKVVCYYALGEYKQPGTTKAIQTKRIANNNEELIDRDFFKPVINLLVGIVDSLVASEKWDFPQSTSQNYFRVLTLVYLMVNVAIRLNDSGAAIPQQTRASLDRFLDYLDKTDLLSKLVKLLEVWKWHPSRHFRMRYVIMLVWKLMLFEFGTESHRQSCDEFLVELHNITNKCGRDLPENRLVCSPLDYFSFREDIVDKYPLYNNLQQEKWDDMEEKFAEEFDTSLPSISSALPTHSAEENYQFFMAINSQTNSLSNLIETPRTTKSHTVLSQLPAPVVHIATPVPSPNLAASDYMSGGEKIRRSYQMNQAMPFLYPSLADNTEHTVVPVAIEEADKLFRSSIYESYSTKRLWNERTKFMKQERGYMAPAKDDEFEYAHQDLAARYPNQTRQIRSILRVEKFYRNSFVQLHTFVQVLIELIKLNKLDYNLNYPEWELDPERSYFKHPPDIDKKGQMKSVIDFVLYSQLEVVNIKEITLKAGSAIILLMLRWFKINHVLKYYYLSSILFDQQFFAVSLDYISRGFNNTNLQTDTSQATDEVSEYEILINQNKIMNPQIDIPQFDFFNQCQGVLPDDPNPIILINRSKISDLPRVVDANNINNVYLEKYNRNYCFILSNLLKTNNKLLLKNQTQRIFTMNELKPSELYKMILINYDCPALTMPILKILKKLVPYQGRKWKSSNMDLISQIYLNLRLSLKDNWLSGKDLETDFNNSYDQEIALRALLQFYNISRYPDEMEKIGYKANSNLDIPALSLDDDSY</sequence>
<keyword evidence="4" id="KW-1185">Reference proteome</keyword>
<evidence type="ECO:0000313" key="3">
    <source>
        <dbReference type="EMBL" id="KAA8906218.1"/>
    </source>
</evidence>
<dbReference type="PANTHER" id="PTHR13239:SF4">
    <property type="entry name" value="AT25231P"/>
    <property type="match status" value="1"/>
</dbReference>
<gene>
    <name evidence="3" type="ORF">DIURU_001160</name>
</gene>
<dbReference type="GO" id="GO:0005829">
    <property type="term" value="C:cytosol"/>
    <property type="evidence" value="ECO:0007669"/>
    <property type="project" value="TreeGrafter"/>
</dbReference>